<keyword evidence="1" id="KW-0489">Methyltransferase</keyword>
<gene>
    <name evidence="1" type="ORF">AMR76_19835</name>
</gene>
<dbReference type="InterPro" id="IPR029063">
    <property type="entry name" value="SAM-dependent_MTases_sf"/>
</dbReference>
<comment type="caution">
    <text evidence="1">The sequence shown here is derived from an EMBL/GenBank/DDBJ whole genome shotgun (WGS) entry which is preliminary data.</text>
</comment>
<dbReference type="PANTHER" id="PTHR43861">
    <property type="entry name" value="TRANS-ACONITATE 2-METHYLTRANSFERASE-RELATED"/>
    <property type="match status" value="1"/>
</dbReference>
<accession>A0A0Q2UU57</accession>
<dbReference type="CDD" id="cd02440">
    <property type="entry name" value="AdoMet_MTases"/>
    <property type="match status" value="1"/>
</dbReference>
<proteinExistence type="predicted"/>
<keyword evidence="1" id="KW-0808">Transferase</keyword>
<dbReference type="Proteomes" id="UP000051221">
    <property type="component" value="Unassembled WGS sequence"/>
</dbReference>
<evidence type="ECO:0000313" key="1">
    <source>
        <dbReference type="EMBL" id="KQH84096.1"/>
    </source>
</evidence>
<protein>
    <submittedName>
        <fullName evidence="1">Methyltransferase</fullName>
    </submittedName>
</protein>
<dbReference type="InParanoid" id="A0A0Q2UU57"/>
<reference evidence="1 2" key="1">
    <citation type="submission" date="2015-08" db="EMBL/GenBank/DDBJ databases">
        <title>Antibacterial properties of a collection of Vibrionaceae strains.</title>
        <authorList>
            <person name="Giubergia S."/>
        </authorList>
    </citation>
    <scope>NUCLEOTIDE SEQUENCE [LARGE SCALE GENOMIC DNA]</scope>
    <source>
        <strain evidence="1 2">S0821</strain>
    </source>
</reference>
<organism evidence="1 2">
    <name type="scientific">Vibrio furnissii</name>
    <dbReference type="NCBI Taxonomy" id="29494"/>
    <lineage>
        <taxon>Bacteria</taxon>
        <taxon>Pseudomonadati</taxon>
        <taxon>Pseudomonadota</taxon>
        <taxon>Gammaproteobacteria</taxon>
        <taxon>Vibrionales</taxon>
        <taxon>Vibrionaceae</taxon>
        <taxon>Vibrio</taxon>
    </lineage>
</organism>
<dbReference type="Gene3D" id="3.40.50.150">
    <property type="entry name" value="Vaccinia Virus protein VP39"/>
    <property type="match status" value="1"/>
</dbReference>
<keyword evidence="2" id="KW-1185">Reference proteome</keyword>
<evidence type="ECO:0000313" key="2">
    <source>
        <dbReference type="Proteomes" id="UP000051221"/>
    </source>
</evidence>
<dbReference type="AlphaFoldDB" id="A0A0Q2UU57"/>
<dbReference type="EMBL" id="LKHS01000022">
    <property type="protein sequence ID" value="KQH84096.1"/>
    <property type="molecule type" value="Genomic_DNA"/>
</dbReference>
<dbReference type="GO" id="GO:0008168">
    <property type="term" value="F:methyltransferase activity"/>
    <property type="evidence" value="ECO:0007669"/>
    <property type="project" value="UniProtKB-KW"/>
</dbReference>
<name>A0A0Q2UU57_VIBFU</name>
<sequence>MKNMYVPTPKADYDPIAEAWHRLRTQLPPPDLALFELFRCYIPPHGRILDLGCGHGVPIDTMMSARGFEVTGVDRSERLLNLASSAMPQHQWIRSELESFEPTERYHGVIIWDSLFHLSRQEHVPLLRKAFQALEPDGVLILSSGGSDDDLPPFTDVMLGHEFFYDAFPVAVLLHHCREIGFRILRHELVNEPDGGRDKGRLGVVLQKPATP</sequence>
<dbReference type="GO" id="GO:0032259">
    <property type="term" value="P:methylation"/>
    <property type="evidence" value="ECO:0007669"/>
    <property type="project" value="UniProtKB-KW"/>
</dbReference>
<dbReference type="Pfam" id="PF13489">
    <property type="entry name" value="Methyltransf_23"/>
    <property type="match status" value="1"/>
</dbReference>
<dbReference type="SUPFAM" id="SSF53335">
    <property type="entry name" value="S-adenosyl-L-methionine-dependent methyltransferases"/>
    <property type="match status" value="1"/>
</dbReference>